<dbReference type="GO" id="GO:0005730">
    <property type="term" value="C:nucleolus"/>
    <property type="evidence" value="ECO:0007669"/>
    <property type="project" value="UniProtKB-SubCell"/>
</dbReference>
<feature type="domain" description="Fcf2 pre-rRNA processing C-terminal" evidence="4">
    <location>
        <begin position="109"/>
        <end position="203"/>
    </location>
</feature>
<keyword evidence="6" id="KW-1185">Reference proteome</keyword>
<dbReference type="Proteomes" id="UP000288716">
    <property type="component" value="Unassembled WGS sequence"/>
</dbReference>
<evidence type="ECO:0000256" key="3">
    <source>
        <dbReference type="SAM" id="MobiDB-lite"/>
    </source>
</evidence>
<name>A0A443SP69_9ACAR</name>
<dbReference type="EMBL" id="NCKV01000982">
    <property type="protein sequence ID" value="RWS29285.1"/>
    <property type="molecule type" value="Genomic_DNA"/>
</dbReference>
<comment type="subcellular location">
    <subcellularLocation>
        <location evidence="1">Nucleus</location>
        <location evidence="1">Nucleolus</location>
    </subcellularLocation>
</comment>
<dbReference type="VEuPathDB" id="VectorBase:LDEU002752"/>
<keyword evidence="2" id="KW-0539">Nucleus</keyword>
<dbReference type="InterPro" id="IPR014810">
    <property type="entry name" value="Fcf2_C"/>
</dbReference>
<protein>
    <submittedName>
        <fullName evidence="5">Acidic 82 kD protein mRNA-like protein</fullName>
    </submittedName>
</protein>
<evidence type="ECO:0000256" key="1">
    <source>
        <dbReference type="ARBA" id="ARBA00004604"/>
    </source>
</evidence>
<comment type="caution">
    <text evidence="5">The sequence shown here is derived from an EMBL/GenBank/DDBJ whole genome shotgun (WGS) entry which is preliminary data.</text>
</comment>
<evidence type="ECO:0000259" key="4">
    <source>
        <dbReference type="Pfam" id="PF08698"/>
    </source>
</evidence>
<reference evidence="5 6" key="1">
    <citation type="journal article" date="2018" name="Gigascience">
        <title>Genomes of trombidid mites reveal novel predicted allergens and laterally-transferred genes associated with secondary metabolism.</title>
        <authorList>
            <person name="Dong X."/>
            <person name="Chaisiri K."/>
            <person name="Xia D."/>
            <person name="Armstrong S.D."/>
            <person name="Fang Y."/>
            <person name="Donnelly M.J."/>
            <person name="Kadowaki T."/>
            <person name="McGarry J.W."/>
            <person name="Darby A.C."/>
            <person name="Makepeace B.L."/>
        </authorList>
    </citation>
    <scope>NUCLEOTIDE SEQUENCE [LARGE SCALE GENOMIC DNA]</scope>
    <source>
        <strain evidence="5">UoL-UT</strain>
    </source>
</reference>
<dbReference type="InterPro" id="IPR039883">
    <property type="entry name" value="Fcf2/DNTTIP2"/>
</dbReference>
<gene>
    <name evidence="5" type="ORF">B4U80_09136</name>
</gene>
<evidence type="ECO:0000313" key="5">
    <source>
        <dbReference type="EMBL" id="RWS29285.1"/>
    </source>
</evidence>
<feature type="compositionally biased region" description="Basic and acidic residues" evidence="3">
    <location>
        <begin position="223"/>
        <end position="242"/>
    </location>
</feature>
<evidence type="ECO:0000256" key="2">
    <source>
        <dbReference type="ARBA" id="ARBA00023242"/>
    </source>
</evidence>
<feature type="non-terminal residue" evidence="5">
    <location>
        <position position="254"/>
    </location>
</feature>
<dbReference type="PANTHER" id="PTHR21686">
    <property type="entry name" value="DEOXYNUCLEOTIDYLTRANSFERASE TERMINAL-INTERACTING PROTEIN 2"/>
    <property type="match status" value="1"/>
</dbReference>
<dbReference type="PANTHER" id="PTHR21686:SF12">
    <property type="entry name" value="DEOXYNUCLEOTIDYLTRANSFERASE TERMINAL-INTERACTING PROTEIN 2"/>
    <property type="match status" value="1"/>
</dbReference>
<dbReference type="STRING" id="299467.A0A443SP69"/>
<organism evidence="5 6">
    <name type="scientific">Leptotrombidium deliense</name>
    <dbReference type="NCBI Taxonomy" id="299467"/>
    <lineage>
        <taxon>Eukaryota</taxon>
        <taxon>Metazoa</taxon>
        <taxon>Ecdysozoa</taxon>
        <taxon>Arthropoda</taxon>
        <taxon>Chelicerata</taxon>
        <taxon>Arachnida</taxon>
        <taxon>Acari</taxon>
        <taxon>Acariformes</taxon>
        <taxon>Trombidiformes</taxon>
        <taxon>Prostigmata</taxon>
        <taxon>Anystina</taxon>
        <taxon>Parasitengona</taxon>
        <taxon>Trombiculoidea</taxon>
        <taxon>Trombiculidae</taxon>
        <taxon>Leptotrombidium</taxon>
    </lineage>
</organism>
<feature type="non-terminal residue" evidence="5">
    <location>
        <position position="1"/>
    </location>
</feature>
<sequence>NGDSDSDEDINVNSLFVIDKNPNDVSISKEKKDVFKKCDFSSQLQPAIDTSGYFKCKSSLESIKLLNEMTVNENCKELENKSAMSNGIERSNFYMESRREMKKRKKLEKEKTKGSEWFNLPATEMTEERKRDLMLLQMRNVWDPKRFYKKNDSSELPKYFQVATVVDAAADFYSDRVVRKDRKNTLVDELLADAEFKKWSKKKYVEALKNNPYYLRKARKEKKRSERSKAEKAAESHKSDKGARKHAKKLKKRK</sequence>
<feature type="compositionally biased region" description="Basic residues" evidence="3">
    <location>
        <begin position="243"/>
        <end position="254"/>
    </location>
</feature>
<proteinExistence type="predicted"/>
<feature type="region of interest" description="Disordered" evidence="3">
    <location>
        <begin position="216"/>
        <end position="254"/>
    </location>
</feature>
<dbReference type="AlphaFoldDB" id="A0A443SP69"/>
<dbReference type="GO" id="GO:0006396">
    <property type="term" value="P:RNA processing"/>
    <property type="evidence" value="ECO:0007669"/>
    <property type="project" value="TreeGrafter"/>
</dbReference>
<dbReference type="Pfam" id="PF08698">
    <property type="entry name" value="Fcf2"/>
    <property type="match status" value="1"/>
</dbReference>
<dbReference type="GO" id="GO:0003723">
    <property type="term" value="F:RNA binding"/>
    <property type="evidence" value="ECO:0007669"/>
    <property type="project" value="TreeGrafter"/>
</dbReference>
<accession>A0A443SP69</accession>
<evidence type="ECO:0000313" key="6">
    <source>
        <dbReference type="Proteomes" id="UP000288716"/>
    </source>
</evidence>
<dbReference type="OrthoDB" id="427886at2759"/>